<keyword evidence="1" id="KW-0732">Signal</keyword>
<dbReference type="InterPro" id="IPR046732">
    <property type="entry name" value="DUF6624"/>
</dbReference>
<dbReference type="Gene3D" id="2.60.40.1120">
    <property type="entry name" value="Carboxypeptidase-like, regulatory domain"/>
    <property type="match status" value="1"/>
</dbReference>
<name>A0A430HJY7_9BURK</name>
<evidence type="ECO:0000313" key="2">
    <source>
        <dbReference type="EMBL" id="RSZ57846.1"/>
    </source>
</evidence>
<dbReference type="RefSeq" id="WP_126075055.1">
    <property type="nucleotide sequence ID" value="NZ_CP051166.1"/>
</dbReference>
<keyword evidence="2" id="KW-0645">Protease</keyword>
<dbReference type="Proteomes" id="UP000278085">
    <property type="component" value="Unassembled WGS sequence"/>
</dbReference>
<comment type="caution">
    <text evidence="2">The sequence shown here is derived from an EMBL/GenBank/DDBJ whole genome shotgun (WGS) entry which is preliminary data.</text>
</comment>
<keyword evidence="3" id="KW-1185">Reference proteome</keyword>
<dbReference type="GO" id="GO:0004180">
    <property type="term" value="F:carboxypeptidase activity"/>
    <property type="evidence" value="ECO:0007669"/>
    <property type="project" value="UniProtKB-KW"/>
</dbReference>
<dbReference type="SUPFAM" id="SSF49452">
    <property type="entry name" value="Starch-binding domain-like"/>
    <property type="match status" value="1"/>
</dbReference>
<dbReference type="Pfam" id="PF13620">
    <property type="entry name" value="CarboxypepD_reg"/>
    <property type="match status" value="1"/>
</dbReference>
<dbReference type="GO" id="GO:0030246">
    <property type="term" value="F:carbohydrate binding"/>
    <property type="evidence" value="ECO:0007669"/>
    <property type="project" value="InterPro"/>
</dbReference>
<dbReference type="OrthoDB" id="7446297at2"/>
<organism evidence="2 3">
    <name type="scientific">Massilia atriviolacea</name>
    <dbReference type="NCBI Taxonomy" id="2495579"/>
    <lineage>
        <taxon>Bacteria</taxon>
        <taxon>Pseudomonadati</taxon>
        <taxon>Pseudomonadota</taxon>
        <taxon>Betaproteobacteria</taxon>
        <taxon>Burkholderiales</taxon>
        <taxon>Oxalobacteraceae</taxon>
        <taxon>Telluria group</taxon>
        <taxon>Massilia</taxon>
    </lineage>
</organism>
<proteinExistence type="predicted"/>
<feature type="signal peptide" evidence="1">
    <location>
        <begin position="1"/>
        <end position="19"/>
    </location>
</feature>
<feature type="chain" id="PRO_5019529683" evidence="1">
    <location>
        <begin position="20"/>
        <end position="363"/>
    </location>
</feature>
<dbReference type="EMBL" id="RXLQ01000008">
    <property type="protein sequence ID" value="RSZ57846.1"/>
    <property type="molecule type" value="Genomic_DNA"/>
</dbReference>
<evidence type="ECO:0000313" key="3">
    <source>
        <dbReference type="Proteomes" id="UP000278085"/>
    </source>
</evidence>
<keyword evidence="2" id="KW-0378">Hydrolase</keyword>
<dbReference type="Pfam" id="PF20329">
    <property type="entry name" value="DUF6624"/>
    <property type="match status" value="1"/>
</dbReference>
<gene>
    <name evidence="2" type="ORF">EJB06_16075</name>
</gene>
<dbReference type="AlphaFoldDB" id="A0A430HJY7"/>
<accession>A0A430HJY7</accession>
<protein>
    <submittedName>
        <fullName evidence="2">Carboxypeptidase regulatory-like domain-containing protein</fullName>
    </submittedName>
</protein>
<keyword evidence="2" id="KW-0121">Carboxypeptidase</keyword>
<sequence length="363" mass="38820">MRRWTIGLGASLLALSAQAGVLEGTVTDPRGKALANAVVAANAARDVRNEQGEIVRHIARTDRRGRFRLSDLPAGSYGVTATDRRYGPAFIPDVLIDKGSTVTSRRLTMAAAATVVTGEVGDRHGTLPAGSYLLIGRMSQASGDVFFADLSAGRYALALSPGNYVLIARAPGWTSAQHQLALPGGHAPARLVMHRVRGEKPALAAELLAMEARDQELRQRLAAAPDCAAIMAEMSSVDAQHALRIKAILAGHGWPDVEAVGAQASHAMWILVQHAPPELLKQSLPAMKKAAQDGELPWSSVALSIDRDLVYDGKKQLYGSQLVRNNAGKLAPGPVEDESRLDERRASVGLEPIADYLRRFDTQ</sequence>
<dbReference type="InterPro" id="IPR013784">
    <property type="entry name" value="Carb-bd-like_fold"/>
</dbReference>
<reference evidence="2 3" key="1">
    <citation type="submission" date="2018-12" db="EMBL/GenBank/DDBJ databases">
        <authorList>
            <person name="Yang E."/>
        </authorList>
    </citation>
    <scope>NUCLEOTIDE SEQUENCE [LARGE SCALE GENOMIC DNA]</scope>
    <source>
        <strain evidence="2 3">SOD</strain>
    </source>
</reference>
<evidence type="ECO:0000256" key="1">
    <source>
        <dbReference type="SAM" id="SignalP"/>
    </source>
</evidence>